<dbReference type="RefSeq" id="WP_152191019.1">
    <property type="nucleotide sequence ID" value="NZ_WFKI01000001.1"/>
</dbReference>
<evidence type="ECO:0000256" key="5">
    <source>
        <dbReference type="ARBA" id="ARBA00022692"/>
    </source>
</evidence>
<evidence type="ECO:0000256" key="9">
    <source>
        <dbReference type="SAM" id="Phobius"/>
    </source>
</evidence>
<keyword evidence="2" id="KW-0813">Transport</keyword>
<dbReference type="EMBL" id="WFKJ01000034">
    <property type="protein sequence ID" value="KAB7889519.1"/>
    <property type="molecule type" value="Genomic_DNA"/>
</dbReference>
<dbReference type="Pfam" id="PF04290">
    <property type="entry name" value="DctQ"/>
    <property type="match status" value="1"/>
</dbReference>
<evidence type="ECO:0000256" key="7">
    <source>
        <dbReference type="ARBA" id="ARBA00023136"/>
    </source>
</evidence>
<evidence type="ECO:0000313" key="13">
    <source>
        <dbReference type="Proteomes" id="UP000461010"/>
    </source>
</evidence>
<keyword evidence="6 9" id="KW-1133">Transmembrane helix</keyword>
<keyword evidence="7 9" id="KW-0472">Membrane</keyword>
<evidence type="ECO:0000256" key="6">
    <source>
        <dbReference type="ARBA" id="ARBA00022989"/>
    </source>
</evidence>
<sequence>MNFLTNFIERLSKGSAYLAGTTLVGLVLLILTEIFLRSFFNISTMIADEYSGYLYLASIFLSLGYAFSQDAHIRINIITSRLSKKANKKIDILAAVITLGVLAFALYRTILFTYDSYELEMLSESVSETPLYLTQLVMPVGIIIFILAVVAFIFKGFSDDS</sequence>
<evidence type="ECO:0000313" key="12">
    <source>
        <dbReference type="EMBL" id="KAB7889519.1"/>
    </source>
</evidence>
<keyword evidence="13" id="KW-1185">Reference proteome</keyword>
<keyword evidence="5 9" id="KW-0812">Transmembrane</keyword>
<keyword evidence="3" id="KW-1003">Cell membrane</keyword>
<feature type="transmembrane region" description="Helical" evidence="9">
    <location>
        <begin position="52"/>
        <end position="71"/>
    </location>
</feature>
<comment type="subcellular location">
    <subcellularLocation>
        <location evidence="1">Cell inner membrane</location>
        <topology evidence="1">Multi-pass membrane protein</topology>
    </subcellularLocation>
</comment>
<dbReference type="InterPro" id="IPR007387">
    <property type="entry name" value="TRAP_DctQ"/>
</dbReference>
<name>A0A6L4WSE9_9BACT</name>
<dbReference type="GO" id="GO:0022857">
    <property type="term" value="F:transmembrane transporter activity"/>
    <property type="evidence" value="ECO:0007669"/>
    <property type="project" value="TreeGrafter"/>
</dbReference>
<organism evidence="11 14">
    <name type="scientific">Poseidonibacter ostreae</name>
    <dbReference type="NCBI Taxonomy" id="2654171"/>
    <lineage>
        <taxon>Bacteria</taxon>
        <taxon>Pseudomonadati</taxon>
        <taxon>Campylobacterota</taxon>
        <taxon>Epsilonproteobacteria</taxon>
        <taxon>Campylobacterales</taxon>
        <taxon>Arcobacteraceae</taxon>
        <taxon>Poseidonibacter</taxon>
    </lineage>
</organism>
<feature type="domain" description="Tripartite ATP-independent periplasmic transporters DctQ component" evidence="10">
    <location>
        <begin position="26"/>
        <end position="157"/>
    </location>
</feature>
<dbReference type="Proteomes" id="UP000461010">
    <property type="component" value="Unassembled WGS sequence"/>
</dbReference>
<evidence type="ECO:0000256" key="1">
    <source>
        <dbReference type="ARBA" id="ARBA00004429"/>
    </source>
</evidence>
<comment type="caution">
    <text evidence="11">The sequence shown here is derived from an EMBL/GenBank/DDBJ whole genome shotgun (WGS) entry which is preliminary data.</text>
</comment>
<gene>
    <name evidence="12" type="ORF">GBG18_10855</name>
    <name evidence="11" type="ORF">GBG19_10950</name>
</gene>
<feature type="transmembrane region" description="Helical" evidence="9">
    <location>
        <begin position="92"/>
        <end position="112"/>
    </location>
</feature>
<dbReference type="EMBL" id="WFKK01000033">
    <property type="protein sequence ID" value="KAB7887248.1"/>
    <property type="molecule type" value="Genomic_DNA"/>
</dbReference>
<evidence type="ECO:0000313" key="11">
    <source>
        <dbReference type="EMBL" id="KAB7887248.1"/>
    </source>
</evidence>
<evidence type="ECO:0000256" key="8">
    <source>
        <dbReference type="ARBA" id="ARBA00038436"/>
    </source>
</evidence>
<dbReference type="Proteomes" id="UP000472839">
    <property type="component" value="Unassembled WGS sequence"/>
</dbReference>
<accession>A0A6L4WSE9</accession>
<dbReference type="InterPro" id="IPR055348">
    <property type="entry name" value="DctQ"/>
</dbReference>
<dbReference type="PANTHER" id="PTHR35011">
    <property type="entry name" value="2,3-DIKETO-L-GULONATE TRAP TRANSPORTER SMALL PERMEASE PROTEIN YIAM"/>
    <property type="match status" value="1"/>
</dbReference>
<reference evidence="13 14" key="1">
    <citation type="submission" date="2019-10" db="EMBL/GenBank/DDBJ databases">
        <title>Poseidonibacter ostreae sp. nov., isolated from the gut of the Ostrea denselamellosa.</title>
        <authorList>
            <person name="Choi A."/>
        </authorList>
    </citation>
    <scope>NUCLEOTIDE SEQUENCE [LARGE SCALE GENOMIC DNA]</scope>
    <source>
        <strain evidence="11 14">SJOD-M-33</strain>
        <strain evidence="12 13">SJOD-M-5</strain>
    </source>
</reference>
<evidence type="ECO:0000256" key="2">
    <source>
        <dbReference type="ARBA" id="ARBA00022448"/>
    </source>
</evidence>
<evidence type="ECO:0000313" key="14">
    <source>
        <dbReference type="Proteomes" id="UP000472839"/>
    </source>
</evidence>
<protein>
    <submittedName>
        <fullName evidence="11">TRAP transporter small permease subunit</fullName>
    </submittedName>
</protein>
<evidence type="ECO:0000259" key="10">
    <source>
        <dbReference type="Pfam" id="PF04290"/>
    </source>
</evidence>
<comment type="similarity">
    <text evidence="8">Belongs to the TRAP transporter small permease family.</text>
</comment>
<proteinExistence type="inferred from homology"/>
<feature type="transmembrane region" description="Helical" evidence="9">
    <location>
        <begin position="16"/>
        <end position="40"/>
    </location>
</feature>
<dbReference type="GO" id="GO:0005886">
    <property type="term" value="C:plasma membrane"/>
    <property type="evidence" value="ECO:0007669"/>
    <property type="project" value="UniProtKB-SubCell"/>
</dbReference>
<dbReference type="AlphaFoldDB" id="A0A6L4WSE9"/>
<dbReference type="PANTHER" id="PTHR35011:SF10">
    <property type="entry name" value="TRAP TRANSPORTER SMALL PERMEASE PROTEIN"/>
    <property type="match status" value="1"/>
</dbReference>
<evidence type="ECO:0000256" key="3">
    <source>
        <dbReference type="ARBA" id="ARBA00022475"/>
    </source>
</evidence>
<evidence type="ECO:0000256" key="4">
    <source>
        <dbReference type="ARBA" id="ARBA00022519"/>
    </source>
</evidence>
<dbReference type="GO" id="GO:0015740">
    <property type="term" value="P:C4-dicarboxylate transport"/>
    <property type="evidence" value="ECO:0007669"/>
    <property type="project" value="TreeGrafter"/>
</dbReference>
<keyword evidence="4" id="KW-0997">Cell inner membrane</keyword>
<feature type="transmembrane region" description="Helical" evidence="9">
    <location>
        <begin position="132"/>
        <end position="154"/>
    </location>
</feature>